<feature type="binding site" evidence="13">
    <location>
        <position position="53"/>
    </location>
    <ligand>
        <name>Zn(2+)</name>
        <dbReference type="ChEBI" id="CHEBI:29105"/>
    </ligand>
</feature>
<dbReference type="GO" id="GO:0016743">
    <property type="term" value="F:carboxyl- or carbamoyltransferase activity"/>
    <property type="evidence" value="ECO:0007669"/>
    <property type="project" value="UniProtKB-UniRule"/>
</dbReference>
<comment type="subcellular location">
    <subcellularLocation>
        <location evidence="1 13">Cytoplasm</location>
    </subcellularLocation>
</comment>
<feature type="binding site" evidence="13">
    <location>
        <position position="31"/>
    </location>
    <ligand>
        <name>Zn(2+)</name>
        <dbReference type="ChEBI" id="CHEBI:29105"/>
    </ligand>
</feature>
<evidence type="ECO:0000256" key="11">
    <source>
        <dbReference type="ARBA" id="ARBA00023160"/>
    </source>
</evidence>
<comment type="caution">
    <text evidence="15">The sequence shown here is derived from an EMBL/GenBank/DDBJ whole genome shotgun (WGS) entry which is preliminary data.</text>
</comment>
<dbReference type="InterPro" id="IPR011762">
    <property type="entry name" value="COA_CT_N"/>
</dbReference>
<comment type="subunit">
    <text evidence="13">Acetyl-CoA carboxylase is a heterohexamer composed of biotin carboxyl carrier protein (AccB), biotin carboxylase (AccC) and two subunits each of ACCase subunit alpha (AccA) and ACCase subunit beta (AccD).</text>
</comment>
<evidence type="ECO:0000256" key="4">
    <source>
        <dbReference type="ARBA" id="ARBA00022723"/>
    </source>
</evidence>
<keyword evidence="4 13" id="KW-0479">Metal-binding</keyword>
<reference evidence="15" key="2">
    <citation type="submission" date="2021-04" db="EMBL/GenBank/DDBJ databases">
        <authorList>
            <person name="Gilroy R."/>
        </authorList>
    </citation>
    <scope>NUCLEOTIDE SEQUENCE</scope>
    <source>
        <strain evidence="15">B5-657</strain>
    </source>
</reference>
<dbReference type="Pfam" id="PF01039">
    <property type="entry name" value="Carboxyl_trans"/>
    <property type="match status" value="1"/>
</dbReference>
<evidence type="ECO:0000256" key="9">
    <source>
        <dbReference type="ARBA" id="ARBA00022840"/>
    </source>
</evidence>
<reference evidence="15" key="1">
    <citation type="journal article" date="2021" name="PeerJ">
        <title>Extensive microbial diversity within the chicken gut microbiome revealed by metagenomics and culture.</title>
        <authorList>
            <person name="Gilroy R."/>
            <person name="Ravi A."/>
            <person name="Getino M."/>
            <person name="Pursley I."/>
            <person name="Horton D.L."/>
            <person name="Alikhan N.F."/>
            <person name="Baker D."/>
            <person name="Gharbi K."/>
            <person name="Hall N."/>
            <person name="Watson M."/>
            <person name="Adriaenssens E.M."/>
            <person name="Foster-Nyarko E."/>
            <person name="Jarju S."/>
            <person name="Secka A."/>
            <person name="Antonio M."/>
            <person name="Oren A."/>
            <person name="Chaudhuri R.R."/>
            <person name="La Ragione R."/>
            <person name="Hildebrand F."/>
            <person name="Pallen M.J."/>
        </authorList>
    </citation>
    <scope>NUCLEOTIDE SEQUENCE</scope>
    <source>
        <strain evidence="15">B5-657</strain>
    </source>
</reference>
<keyword evidence="5 13" id="KW-0547">Nucleotide-binding</keyword>
<keyword evidence="9 13" id="KW-0067">ATP-binding</keyword>
<dbReference type="SUPFAM" id="SSF52096">
    <property type="entry name" value="ClpP/crotonase"/>
    <property type="match status" value="1"/>
</dbReference>
<dbReference type="EMBL" id="JAHLFQ010000135">
    <property type="protein sequence ID" value="MBU3804305.1"/>
    <property type="molecule type" value="Genomic_DNA"/>
</dbReference>
<dbReference type="GO" id="GO:0003989">
    <property type="term" value="F:acetyl-CoA carboxylase activity"/>
    <property type="evidence" value="ECO:0007669"/>
    <property type="project" value="InterPro"/>
</dbReference>
<comment type="cofactor">
    <cofactor evidence="13">
        <name>Zn(2+)</name>
        <dbReference type="ChEBI" id="CHEBI:29105"/>
    </cofactor>
    <text evidence="13">Binds 1 zinc ion per subunit.</text>
</comment>
<dbReference type="EC" id="2.1.3.15" evidence="13"/>
<evidence type="ECO:0000256" key="8">
    <source>
        <dbReference type="ARBA" id="ARBA00022833"/>
    </source>
</evidence>
<dbReference type="PANTHER" id="PTHR42995">
    <property type="entry name" value="ACETYL-COENZYME A CARBOXYLASE CARBOXYL TRANSFERASE SUBUNIT BETA, CHLOROPLASTIC"/>
    <property type="match status" value="1"/>
</dbReference>
<dbReference type="AlphaFoldDB" id="A0A9E2NL14"/>
<keyword evidence="8 13" id="KW-0862">Zinc</keyword>
<keyword evidence="3 13" id="KW-0808">Transferase</keyword>
<dbReference type="GO" id="GO:0006633">
    <property type="term" value="P:fatty acid biosynthetic process"/>
    <property type="evidence" value="ECO:0007669"/>
    <property type="project" value="UniProtKB-KW"/>
</dbReference>
<feature type="binding site" evidence="13">
    <location>
        <position position="50"/>
    </location>
    <ligand>
        <name>Zn(2+)</name>
        <dbReference type="ChEBI" id="CHEBI:29105"/>
    </ligand>
</feature>
<evidence type="ECO:0000256" key="5">
    <source>
        <dbReference type="ARBA" id="ARBA00022741"/>
    </source>
</evidence>
<keyword evidence="15" id="KW-0436">Ligase</keyword>
<dbReference type="Pfam" id="PF17848">
    <property type="entry name" value="Zn_ribbon_ACC"/>
    <property type="match status" value="1"/>
</dbReference>
<gene>
    <name evidence="13 15" type="primary">accD</name>
    <name evidence="15" type="ORF">H9872_06085</name>
</gene>
<dbReference type="HAMAP" id="MF_01395">
    <property type="entry name" value="AcetylCoA_CT_beta"/>
    <property type="match status" value="1"/>
</dbReference>
<protein>
    <recommendedName>
        <fullName evidence="13">Acetyl-coenzyme A carboxylase carboxyl transferase subunit beta</fullName>
        <shortName evidence="13">ACCase subunit beta</shortName>
        <shortName evidence="13">Acetyl-CoA carboxylase carboxyltransferase subunit beta</shortName>
        <ecNumber evidence="13">2.1.3.15</ecNumber>
    </recommendedName>
</protein>
<comment type="catalytic activity">
    <reaction evidence="13">
        <text>N(6)-carboxybiotinyl-L-lysyl-[protein] + acetyl-CoA = N(6)-biotinyl-L-lysyl-[protein] + malonyl-CoA</text>
        <dbReference type="Rhea" id="RHEA:54728"/>
        <dbReference type="Rhea" id="RHEA-COMP:10505"/>
        <dbReference type="Rhea" id="RHEA-COMP:10506"/>
        <dbReference type="ChEBI" id="CHEBI:57288"/>
        <dbReference type="ChEBI" id="CHEBI:57384"/>
        <dbReference type="ChEBI" id="CHEBI:83144"/>
        <dbReference type="ChEBI" id="CHEBI:83145"/>
        <dbReference type="EC" id="2.1.3.15"/>
    </reaction>
</comment>
<keyword evidence="11 13" id="KW-0275">Fatty acid biosynthesis</keyword>
<dbReference type="GO" id="GO:0008270">
    <property type="term" value="F:zinc ion binding"/>
    <property type="evidence" value="ECO:0007669"/>
    <property type="project" value="UniProtKB-UniRule"/>
</dbReference>
<evidence type="ECO:0000256" key="12">
    <source>
        <dbReference type="ARBA" id="ARBA00025280"/>
    </source>
</evidence>
<dbReference type="NCBIfam" id="TIGR00515">
    <property type="entry name" value="accD"/>
    <property type="match status" value="1"/>
</dbReference>
<dbReference type="PANTHER" id="PTHR42995:SF5">
    <property type="entry name" value="ACETYL-COENZYME A CARBOXYLASE CARBOXYL TRANSFERASE SUBUNIT BETA, CHLOROPLASTIC"/>
    <property type="match status" value="1"/>
</dbReference>
<dbReference type="PROSITE" id="PS50980">
    <property type="entry name" value="COA_CT_NTER"/>
    <property type="match status" value="1"/>
</dbReference>
<dbReference type="PRINTS" id="PR01070">
    <property type="entry name" value="ACCCTRFRASEB"/>
</dbReference>
<dbReference type="GO" id="GO:0009317">
    <property type="term" value="C:acetyl-CoA carboxylase complex"/>
    <property type="evidence" value="ECO:0007669"/>
    <property type="project" value="InterPro"/>
</dbReference>
<keyword evidence="2 13" id="KW-0444">Lipid biosynthesis</keyword>
<dbReference type="InterPro" id="IPR029045">
    <property type="entry name" value="ClpP/crotonase-like_dom_sf"/>
</dbReference>
<evidence type="ECO:0000313" key="16">
    <source>
        <dbReference type="Proteomes" id="UP000824229"/>
    </source>
</evidence>
<proteinExistence type="inferred from homology"/>
<keyword evidence="10 13" id="KW-0443">Lipid metabolism</keyword>
<evidence type="ECO:0000256" key="3">
    <source>
        <dbReference type="ARBA" id="ARBA00022679"/>
    </source>
</evidence>
<evidence type="ECO:0000256" key="6">
    <source>
        <dbReference type="ARBA" id="ARBA00022771"/>
    </source>
</evidence>
<dbReference type="InterPro" id="IPR041010">
    <property type="entry name" value="Znf-ACC"/>
</dbReference>
<comment type="pathway">
    <text evidence="13">Lipid metabolism; malonyl-CoA biosynthesis; malonyl-CoA from acetyl-CoA: step 1/1.</text>
</comment>
<dbReference type="Proteomes" id="UP000824229">
    <property type="component" value="Unassembled WGS sequence"/>
</dbReference>
<keyword evidence="13" id="KW-0963">Cytoplasm</keyword>
<keyword evidence="7 13" id="KW-0276">Fatty acid metabolism</keyword>
<evidence type="ECO:0000256" key="7">
    <source>
        <dbReference type="ARBA" id="ARBA00022832"/>
    </source>
</evidence>
<comment type="similarity">
    <text evidence="13">Belongs to the AccD/PCCB family.</text>
</comment>
<accession>A0A9E2NL14</accession>
<dbReference type="GO" id="GO:0005524">
    <property type="term" value="F:ATP binding"/>
    <property type="evidence" value="ECO:0007669"/>
    <property type="project" value="UniProtKB-KW"/>
</dbReference>
<evidence type="ECO:0000256" key="13">
    <source>
        <dbReference type="HAMAP-Rule" id="MF_01395"/>
    </source>
</evidence>
<keyword evidence="6 13" id="KW-0863">Zinc-finger</keyword>
<evidence type="ECO:0000256" key="2">
    <source>
        <dbReference type="ARBA" id="ARBA00022516"/>
    </source>
</evidence>
<dbReference type="Gene3D" id="3.90.226.10">
    <property type="entry name" value="2-enoyl-CoA Hydratase, Chain A, domain 1"/>
    <property type="match status" value="1"/>
</dbReference>
<organism evidence="15 16">
    <name type="scientific">Candidatus Cellulosilyticum pullistercoris</name>
    <dbReference type="NCBI Taxonomy" id="2838521"/>
    <lineage>
        <taxon>Bacteria</taxon>
        <taxon>Bacillati</taxon>
        <taxon>Bacillota</taxon>
        <taxon>Clostridia</taxon>
        <taxon>Lachnospirales</taxon>
        <taxon>Cellulosilyticaceae</taxon>
        <taxon>Cellulosilyticum</taxon>
    </lineage>
</organism>
<comment type="function">
    <text evidence="12 13">Component of the acetyl coenzyme A carboxylase (ACC) complex. Biotin carboxylase (BC) catalyzes the carboxylation of biotin on its carrier protein (BCCP) and then the CO(2) group is transferred by the transcarboxylase to acetyl-CoA to form malonyl-CoA.</text>
</comment>
<feature type="binding site" evidence="13">
    <location>
        <position position="34"/>
    </location>
    <ligand>
        <name>Zn(2+)</name>
        <dbReference type="ChEBI" id="CHEBI:29105"/>
    </ligand>
</feature>
<dbReference type="GO" id="GO:2001295">
    <property type="term" value="P:malonyl-CoA biosynthetic process"/>
    <property type="evidence" value="ECO:0007669"/>
    <property type="project" value="UniProtKB-UniRule"/>
</dbReference>
<dbReference type="InterPro" id="IPR034733">
    <property type="entry name" value="AcCoA_carboxyl_beta"/>
</dbReference>
<sequence>MKLKGLLKKKYATTSKENKKTEVPEGIYVQCPKCKKSIYRPELRANYGVCIHCGYHYPLSARARISLVVDKNSFEELDENLESANPLEFDGYEEKLIKYQEKTEQKEAVVTGKAKIEGQEVIIAIMDSSFMMGSMGSVVGEKVTRATELATASKLPLIIFTASGGARMQEGIFSLMQMAKTSAALARHDANGLLYISVLTDPTTGGVTASFATLGDIILAEPGALVGFAGPRVIEQTIREKLPEGFQRAEFLLETGQIDAIVERKELRKTLGQLLMFHQKEAK</sequence>
<evidence type="ECO:0000256" key="1">
    <source>
        <dbReference type="ARBA" id="ARBA00004496"/>
    </source>
</evidence>
<name>A0A9E2NL14_9FIRM</name>
<feature type="domain" description="CoA carboxyltransferase N-terminal" evidence="14">
    <location>
        <begin position="27"/>
        <end position="283"/>
    </location>
</feature>
<evidence type="ECO:0000259" key="14">
    <source>
        <dbReference type="PROSITE" id="PS50980"/>
    </source>
</evidence>
<dbReference type="InterPro" id="IPR000438">
    <property type="entry name" value="Acetyl_CoA_COase_Trfase_b_su"/>
</dbReference>
<evidence type="ECO:0000313" key="15">
    <source>
        <dbReference type="EMBL" id="MBU3804305.1"/>
    </source>
</evidence>
<evidence type="ECO:0000256" key="10">
    <source>
        <dbReference type="ARBA" id="ARBA00023098"/>
    </source>
</evidence>
<feature type="zinc finger region" description="C4-type" evidence="13">
    <location>
        <begin position="31"/>
        <end position="53"/>
    </location>
</feature>